<gene>
    <name evidence="2" type="ORF">ABKW32_02310</name>
</gene>
<dbReference type="RefSeq" id="WP_348575977.1">
    <property type="nucleotide sequence ID" value="NZ_JBDYKN010000001.1"/>
</dbReference>
<protein>
    <submittedName>
        <fullName evidence="2">Uncharacterized protein</fullName>
    </submittedName>
</protein>
<organism evidence="2 3">
    <name type="scientific">Marinomonas primoryensis</name>
    <dbReference type="NCBI Taxonomy" id="178399"/>
    <lineage>
        <taxon>Bacteria</taxon>
        <taxon>Pseudomonadati</taxon>
        <taxon>Pseudomonadota</taxon>
        <taxon>Gammaproteobacteria</taxon>
        <taxon>Oceanospirillales</taxon>
        <taxon>Oceanospirillaceae</taxon>
        <taxon>Marinomonas</taxon>
    </lineage>
</organism>
<evidence type="ECO:0000313" key="2">
    <source>
        <dbReference type="EMBL" id="MEP7728264.1"/>
    </source>
</evidence>
<feature type="region of interest" description="Disordered" evidence="1">
    <location>
        <begin position="1"/>
        <end position="25"/>
    </location>
</feature>
<name>A0ABV0KVV1_9GAMM</name>
<dbReference type="EMBL" id="JBDYKN010000001">
    <property type="protein sequence ID" value="MEP7728264.1"/>
    <property type="molecule type" value="Genomic_DNA"/>
</dbReference>
<comment type="caution">
    <text evidence="2">The sequence shown here is derived from an EMBL/GenBank/DDBJ whole genome shotgun (WGS) entry which is preliminary data.</text>
</comment>
<evidence type="ECO:0000313" key="3">
    <source>
        <dbReference type="Proteomes" id="UP001471651"/>
    </source>
</evidence>
<accession>A0ABV0KVV1</accession>
<dbReference type="Proteomes" id="UP001471651">
    <property type="component" value="Unassembled WGS sequence"/>
</dbReference>
<sequence length="70" mass="8023">MGDEVHKNQQKTKYHGVGSVPFPNASQSLKQREEQAFYEANSCDDGRLVLYLAEKYRTVVKMITKVFKGK</sequence>
<reference evidence="2 3" key="1">
    <citation type="submission" date="2024-05" db="EMBL/GenBank/DDBJ databases">
        <authorList>
            <person name="Busch G.E."/>
            <person name="Sharma I."/>
        </authorList>
    </citation>
    <scope>NUCLEOTIDE SEQUENCE [LARGE SCALE GENOMIC DNA]</scope>
    <source>
        <strain evidence="2 3">23GB23</strain>
    </source>
</reference>
<proteinExistence type="predicted"/>
<evidence type="ECO:0000256" key="1">
    <source>
        <dbReference type="SAM" id="MobiDB-lite"/>
    </source>
</evidence>
<keyword evidence="3" id="KW-1185">Reference proteome</keyword>